<dbReference type="AlphaFoldDB" id="A0A2T0LN26"/>
<comment type="caution">
    <text evidence="1">The sequence shown here is derived from an EMBL/GenBank/DDBJ whole genome shotgun (WGS) entry which is preliminary data.</text>
</comment>
<accession>A0A2T0LN26</accession>
<gene>
    <name evidence="1" type="ORF">B0I33_11129</name>
</gene>
<dbReference type="EMBL" id="PVNH01000011">
    <property type="protein sequence ID" value="PRX44521.1"/>
    <property type="molecule type" value="Genomic_DNA"/>
</dbReference>
<organism evidence="1 2">
    <name type="scientific">Prauserella shujinwangii</name>
    <dbReference type="NCBI Taxonomy" id="1453103"/>
    <lineage>
        <taxon>Bacteria</taxon>
        <taxon>Bacillati</taxon>
        <taxon>Actinomycetota</taxon>
        <taxon>Actinomycetes</taxon>
        <taxon>Pseudonocardiales</taxon>
        <taxon>Pseudonocardiaceae</taxon>
        <taxon>Prauserella</taxon>
    </lineage>
</organism>
<name>A0A2T0LN26_9PSEU</name>
<dbReference type="Proteomes" id="UP000238362">
    <property type="component" value="Unassembled WGS sequence"/>
</dbReference>
<proteinExistence type="predicted"/>
<protein>
    <submittedName>
        <fullName evidence="1">Uncharacterized protein</fullName>
    </submittedName>
</protein>
<evidence type="ECO:0000313" key="2">
    <source>
        <dbReference type="Proteomes" id="UP000238362"/>
    </source>
</evidence>
<reference evidence="1 2" key="1">
    <citation type="submission" date="2018-03" db="EMBL/GenBank/DDBJ databases">
        <title>Genomic Encyclopedia of Type Strains, Phase III (KMG-III): the genomes of soil and plant-associated and newly described type strains.</title>
        <authorList>
            <person name="Whitman W."/>
        </authorList>
    </citation>
    <scope>NUCLEOTIDE SEQUENCE [LARGE SCALE GENOMIC DNA]</scope>
    <source>
        <strain evidence="1 2">CGMCC 4.7125</strain>
    </source>
</reference>
<sequence>MTAWVDGRRAGRARLPGVEYQLTAELTTPPDAPDLDPLQQVGVVSLLDTRLSGLVSIEGPDGMEITPIEHTLNAHLGGVIVNWLLDAPALVFAEDATRTVLEQLLEETELLVGWEVKHCAVTATDDQLASALAVGEEHDEVEVFDFSGPSEEERALRRTRLLDASRHLRAFGPEAFGAGDGDISEEDARYVAGALMHGIEMLTDELFGDIQTLEDEDTTADQVDALWVLDELPQRFADTYTALFAKQFLVATAILGHRLTLTEWTPPLCTAEALALHIAKSRAEIELDLADVLGDDKLAQIFAVFDGYAFENHDHELLYEYGDISDDSPASMDSAEWTESAEGWFRPHSHLVDAETLHPYLTDENGDGGAPSAPSGP</sequence>
<keyword evidence="2" id="KW-1185">Reference proteome</keyword>
<evidence type="ECO:0000313" key="1">
    <source>
        <dbReference type="EMBL" id="PRX44521.1"/>
    </source>
</evidence>